<evidence type="ECO:0000256" key="6">
    <source>
        <dbReference type="ARBA" id="ARBA00022723"/>
    </source>
</evidence>
<evidence type="ECO:0000256" key="14">
    <source>
        <dbReference type="ARBA" id="ARBA00023125"/>
    </source>
</evidence>
<comment type="similarity">
    <text evidence="2 17">Belongs to the XPG/RAD2 endonuclease family. EXO1 subfamily.</text>
</comment>
<dbReference type="SMART" id="SM00279">
    <property type="entry name" value="HhH2"/>
    <property type="match status" value="1"/>
</dbReference>
<dbReference type="PROSITE" id="PS00841">
    <property type="entry name" value="XPG_1"/>
    <property type="match status" value="1"/>
</dbReference>
<evidence type="ECO:0000256" key="1">
    <source>
        <dbReference type="ARBA" id="ARBA00004123"/>
    </source>
</evidence>
<dbReference type="Gene3D" id="1.10.150.20">
    <property type="entry name" value="5' to 3' exonuclease, C-terminal subdomain"/>
    <property type="match status" value="1"/>
</dbReference>
<dbReference type="InterPro" id="IPR044752">
    <property type="entry name" value="PIN-like_EXO1"/>
</dbReference>
<dbReference type="SUPFAM" id="SSF47807">
    <property type="entry name" value="5' to 3' exonuclease, C-terminal subdomain"/>
    <property type="match status" value="1"/>
</dbReference>
<dbReference type="PRINTS" id="PR00853">
    <property type="entry name" value="XPGRADSUPER"/>
</dbReference>
<dbReference type="EC" id="3.1.-.-" evidence="17"/>
<sequence>MGIQGLLPFLANSMRDAHISEFENQYVAVDAYCWLHKGIYSCSYELAMKKPTTKYVTYCMRYIEMLRHFKVKPILVFDGRNLSSKRETEKKRREERARKYKRGLELIRAGKTSEGRQLLGESVDVGHELVINLMKECRKLNVDCIVAPYEADAQLSYLSLQKIVACVVTEDSDLLVYGCEKVMFKMDKSGRGRLVEKSNIYMSLGMEAEEFTGDKFRHMCILSGCDYLPSLPSVGPATALKFIKLICDKDILEVLPKLPAILNKTKITVSQEYIDGFKIADFTFKHQLVYDPFQRKQVPLSPVIKDDEIIGEKLPDDEAFQLAIGNIDPISMKILGNFDPDKNGRGFDILWRNNSSKNVDRQEDIWNSSQTQYGKRQSEVSLVRNNLKKYCMSQATFTNNNVQRRQSAPEVARTGFLFERVKTPKPVESSNLLISRYFGSVKNKKDHDTKKTFDKGKRKGESLEEYLQRLYEEQVSGDENEEDSGLEDSNGGDSILDWKCSGKTIEVNETSQRLSNQINDFKGHKEVKKEEMVVCHSLLDEISKVEKSTASAEEFASSVSDENLKHEECDIFVQQIDGFLKELSPMQKLCLNSPVQLTNGDNKSDFIETKGQVTKDEEINVTQASTSPVFKVRGSGSCKRNRTPDESIQLDKLTNTAGTSTSLYFSPDYSGSTNKNLQRTPVSSKLKTVKPNKTACKNQSSRTLFQFGFKKENKEVDAT</sequence>
<keyword evidence="5 17" id="KW-0540">Nuclease</keyword>
<evidence type="ECO:0000313" key="21">
    <source>
        <dbReference type="EMBL" id="KAK6644132.1"/>
    </source>
</evidence>
<dbReference type="InterPro" id="IPR006085">
    <property type="entry name" value="XPG_DNA_repair_N"/>
</dbReference>
<feature type="compositionally biased region" description="Acidic residues" evidence="18">
    <location>
        <begin position="475"/>
        <end position="486"/>
    </location>
</feature>
<dbReference type="PANTHER" id="PTHR11081:SF8">
    <property type="entry name" value="EXONUCLEASE 1"/>
    <property type="match status" value="1"/>
</dbReference>
<proteinExistence type="inferred from homology"/>
<evidence type="ECO:0000256" key="3">
    <source>
        <dbReference type="ARBA" id="ARBA00020324"/>
    </source>
</evidence>
<gene>
    <name evidence="21" type="ORF">RUM43_000399</name>
</gene>
<dbReference type="GO" id="GO:0006310">
    <property type="term" value="P:DNA recombination"/>
    <property type="evidence" value="ECO:0007669"/>
    <property type="project" value="TreeGrafter"/>
</dbReference>
<evidence type="ECO:0000256" key="15">
    <source>
        <dbReference type="ARBA" id="ARBA00023204"/>
    </source>
</evidence>
<evidence type="ECO:0000256" key="10">
    <source>
        <dbReference type="ARBA" id="ARBA00022801"/>
    </source>
</evidence>
<dbReference type="PROSITE" id="PS00842">
    <property type="entry name" value="XPG_2"/>
    <property type="match status" value="1"/>
</dbReference>
<dbReference type="GO" id="GO:0003677">
    <property type="term" value="F:DNA binding"/>
    <property type="evidence" value="ECO:0007669"/>
    <property type="project" value="UniProtKB-UniRule"/>
</dbReference>
<feature type="domain" description="XPG N-terminal" evidence="20">
    <location>
        <begin position="1"/>
        <end position="99"/>
    </location>
</feature>
<comment type="caution">
    <text evidence="21">The sequence shown here is derived from an EMBL/GenBank/DDBJ whole genome shotgun (WGS) entry which is preliminary data.</text>
</comment>
<dbReference type="InterPro" id="IPR006086">
    <property type="entry name" value="XPG-I_dom"/>
</dbReference>
<dbReference type="Proteomes" id="UP001372834">
    <property type="component" value="Unassembled WGS sequence"/>
</dbReference>
<keyword evidence="13 17" id="KW-0267">Excision nuclease</keyword>
<organism evidence="21 22">
    <name type="scientific">Polyplax serrata</name>
    <name type="common">Common mouse louse</name>
    <dbReference type="NCBI Taxonomy" id="468196"/>
    <lineage>
        <taxon>Eukaryota</taxon>
        <taxon>Metazoa</taxon>
        <taxon>Ecdysozoa</taxon>
        <taxon>Arthropoda</taxon>
        <taxon>Hexapoda</taxon>
        <taxon>Insecta</taxon>
        <taxon>Pterygota</taxon>
        <taxon>Neoptera</taxon>
        <taxon>Paraneoptera</taxon>
        <taxon>Psocodea</taxon>
        <taxon>Troctomorpha</taxon>
        <taxon>Phthiraptera</taxon>
        <taxon>Anoplura</taxon>
        <taxon>Polyplacidae</taxon>
        <taxon>Polyplax</taxon>
    </lineage>
</organism>
<dbReference type="EMBL" id="JAWJWE010000001">
    <property type="protein sequence ID" value="KAK6644132.1"/>
    <property type="molecule type" value="Genomic_DNA"/>
</dbReference>
<keyword evidence="11 17" id="KW-0269">Exonuclease</keyword>
<dbReference type="GO" id="GO:0035312">
    <property type="term" value="F:5'-3' DNA exonuclease activity"/>
    <property type="evidence" value="ECO:0007669"/>
    <property type="project" value="UniProtKB-UniRule"/>
</dbReference>
<evidence type="ECO:0000256" key="7">
    <source>
        <dbReference type="ARBA" id="ARBA00022759"/>
    </source>
</evidence>
<evidence type="ECO:0000256" key="18">
    <source>
        <dbReference type="SAM" id="MobiDB-lite"/>
    </source>
</evidence>
<dbReference type="InterPro" id="IPR008918">
    <property type="entry name" value="HhH2"/>
</dbReference>
<dbReference type="PANTHER" id="PTHR11081">
    <property type="entry name" value="FLAP ENDONUCLEASE FAMILY MEMBER"/>
    <property type="match status" value="1"/>
</dbReference>
<keyword evidence="9 17" id="KW-0228">DNA excision</keyword>
<evidence type="ECO:0000256" key="9">
    <source>
        <dbReference type="ARBA" id="ARBA00022769"/>
    </source>
</evidence>
<dbReference type="GO" id="GO:0006298">
    <property type="term" value="P:mismatch repair"/>
    <property type="evidence" value="ECO:0007669"/>
    <property type="project" value="TreeGrafter"/>
</dbReference>
<dbReference type="Pfam" id="PF00867">
    <property type="entry name" value="XPG_I"/>
    <property type="match status" value="1"/>
</dbReference>
<evidence type="ECO:0000256" key="13">
    <source>
        <dbReference type="ARBA" id="ARBA00022881"/>
    </source>
</evidence>
<evidence type="ECO:0000256" key="12">
    <source>
        <dbReference type="ARBA" id="ARBA00022842"/>
    </source>
</evidence>
<keyword evidence="10 17" id="KW-0378">Hydrolase</keyword>
<protein>
    <recommendedName>
        <fullName evidence="3 17">Exonuclease 1</fullName>
        <ecNumber evidence="17">3.1.-.-</ecNumber>
    </recommendedName>
</protein>
<keyword evidence="14 17" id="KW-0238">DNA-binding</keyword>
<dbReference type="GO" id="GO:0017108">
    <property type="term" value="F:5'-flap endonuclease activity"/>
    <property type="evidence" value="ECO:0007669"/>
    <property type="project" value="TreeGrafter"/>
</dbReference>
<reference evidence="21 22" key="1">
    <citation type="submission" date="2023-10" db="EMBL/GenBank/DDBJ databases">
        <title>Genomes of two closely related lineages of the louse Polyplax serrata with different host specificities.</title>
        <authorList>
            <person name="Martinu J."/>
            <person name="Tarabai H."/>
            <person name="Stefka J."/>
            <person name="Hypsa V."/>
        </authorList>
    </citation>
    <scope>NUCLEOTIDE SEQUENCE [LARGE SCALE GENOMIC DNA]</scope>
    <source>
        <strain evidence="21">HR10_N</strain>
    </source>
</reference>
<keyword evidence="4" id="KW-0597">Phosphoprotein</keyword>
<keyword evidence="7" id="KW-0255">Endonuclease</keyword>
<keyword evidence="8 17" id="KW-0227">DNA damage</keyword>
<dbReference type="InterPro" id="IPR037315">
    <property type="entry name" value="EXO1_H3TH"/>
</dbReference>
<comment type="cofactor">
    <cofactor evidence="17">
        <name>Mg(2+)</name>
        <dbReference type="ChEBI" id="CHEBI:18420"/>
    </cofactor>
    <text evidence="17">Binds 2 magnesium ions per subunit. They probably participate in the reaction catalyzed by the enzyme. May bind an additional third magnesium ion after substrate binding.</text>
</comment>
<comment type="function">
    <text evidence="17">5'-&gt;3' double-stranded DNA exonuclease which may also possess a cryptic 3'-&gt;5' double-stranded DNA exonuclease activity. Functions in DNA mismatch repair.</text>
</comment>
<keyword evidence="16 17" id="KW-0539">Nucleus</keyword>
<evidence type="ECO:0000256" key="5">
    <source>
        <dbReference type="ARBA" id="ARBA00022722"/>
    </source>
</evidence>
<evidence type="ECO:0000256" key="2">
    <source>
        <dbReference type="ARBA" id="ARBA00010563"/>
    </source>
</evidence>
<dbReference type="InterPro" id="IPR036279">
    <property type="entry name" value="5-3_exonuclease_C_sf"/>
</dbReference>
<dbReference type="InterPro" id="IPR006084">
    <property type="entry name" value="XPG/Rad2"/>
</dbReference>
<name>A0AAN8SCR5_POLSC</name>
<dbReference type="Gene3D" id="3.40.50.1010">
    <property type="entry name" value="5'-nuclease"/>
    <property type="match status" value="1"/>
</dbReference>
<dbReference type="CDD" id="cd09857">
    <property type="entry name" value="PIN_EXO1"/>
    <property type="match status" value="1"/>
</dbReference>
<evidence type="ECO:0000256" key="11">
    <source>
        <dbReference type="ARBA" id="ARBA00022839"/>
    </source>
</evidence>
<keyword evidence="12 17" id="KW-0460">Magnesium</keyword>
<feature type="domain" description="XPG-I" evidence="19">
    <location>
        <begin position="138"/>
        <end position="206"/>
    </location>
</feature>
<dbReference type="GO" id="GO:0005634">
    <property type="term" value="C:nucleus"/>
    <property type="evidence" value="ECO:0007669"/>
    <property type="project" value="UniProtKB-SubCell"/>
</dbReference>
<feature type="region of interest" description="Disordered" evidence="18">
    <location>
        <begin position="473"/>
        <end position="494"/>
    </location>
</feature>
<dbReference type="Pfam" id="PF00752">
    <property type="entry name" value="XPG_N"/>
    <property type="match status" value="1"/>
</dbReference>
<evidence type="ECO:0000256" key="8">
    <source>
        <dbReference type="ARBA" id="ARBA00022763"/>
    </source>
</evidence>
<keyword evidence="6 17" id="KW-0479">Metal-binding</keyword>
<evidence type="ECO:0000259" key="20">
    <source>
        <dbReference type="SMART" id="SM00485"/>
    </source>
</evidence>
<dbReference type="CDD" id="cd09908">
    <property type="entry name" value="H3TH_EXO1"/>
    <property type="match status" value="1"/>
</dbReference>
<dbReference type="InterPro" id="IPR029060">
    <property type="entry name" value="PIN-like_dom_sf"/>
</dbReference>
<dbReference type="FunFam" id="1.10.150.20:FF:000011">
    <property type="entry name" value="exonuclease 1"/>
    <property type="match status" value="1"/>
</dbReference>
<evidence type="ECO:0000256" key="4">
    <source>
        <dbReference type="ARBA" id="ARBA00022553"/>
    </source>
</evidence>
<dbReference type="SMART" id="SM00484">
    <property type="entry name" value="XPGI"/>
    <property type="match status" value="1"/>
</dbReference>
<dbReference type="AlphaFoldDB" id="A0AAN8SCR5"/>
<evidence type="ECO:0000259" key="19">
    <source>
        <dbReference type="SMART" id="SM00484"/>
    </source>
</evidence>
<dbReference type="InterPro" id="IPR019974">
    <property type="entry name" value="XPG_CS"/>
</dbReference>
<evidence type="ECO:0000256" key="16">
    <source>
        <dbReference type="ARBA" id="ARBA00023242"/>
    </source>
</evidence>
<evidence type="ECO:0000256" key="17">
    <source>
        <dbReference type="RuleBase" id="RU910737"/>
    </source>
</evidence>
<evidence type="ECO:0000313" key="22">
    <source>
        <dbReference type="Proteomes" id="UP001372834"/>
    </source>
</evidence>
<keyword evidence="15 17" id="KW-0234">DNA repair</keyword>
<dbReference type="GO" id="GO:0046872">
    <property type="term" value="F:metal ion binding"/>
    <property type="evidence" value="ECO:0007669"/>
    <property type="project" value="UniProtKB-UniRule"/>
</dbReference>
<dbReference type="FunFam" id="3.40.50.1010:FF:000002">
    <property type="entry name" value="Exonuclease 1, putative"/>
    <property type="match status" value="1"/>
</dbReference>
<dbReference type="SMART" id="SM00485">
    <property type="entry name" value="XPGN"/>
    <property type="match status" value="1"/>
</dbReference>
<accession>A0AAN8SCR5</accession>
<comment type="subcellular location">
    <subcellularLocation>
        <location evidence="1 17">Nucleus</location>
    </subcellularLocation>
</comment>
<dbReference type="SUPFAM" id="SSF88723">
    <property type="entry name" value="PIN domain-like"/>
    <property type="match status" value="1"/>
</dbReference>